<dbReference type="EMBL" id="PDCK01000042">
    <property type="protein sequence ID" value="PRQ37196.1"/>
    <property type="molecule type" value="Genomic_DNA"/>
</dbReference>
<reference evidence="2 3" key="1">
    <citation type="journal article" date="2018" name="Nat. Genet.">
        <title>The Rosa genome provides new insights in the design of modern roses.</title>
        <authorList>
            <person name="Bendahmane M."/>
        </authorList>
    </citation>
    <scope>NUCLEOTIDE SEQUENCE [LARGE SCALE GENOMIC DNA]</scope>
    <source>
        <strain evidence="3">cv. Old Blush</strain>
    </source>
</reference>
<protein>
    <submittedName>
        <fullName evidence="2">Uncharacterized protein</fullName>
    </submittedName>
</protein>
<dbReference type="AlphaFoldDB" id="A0A2P6QSN7"/>
<comment type="caution">
    <text evidence="2">The sequence shown here is derived from an EMBL/GenBank/DDBJ whole genome shotgun (WGS) entry which is preliminary data.</text>
</comment>
<evidence type="ECO:0000256" key="1">
    <source>
        <dbReference type="SAM" id="Phobius"/>
    </source>
</evidence>
<organism evidence="2 3">
    <name type="scientific">Rosa chinensis</name>
    <name type="common">China rose</name>
    <dbReference type="NCBI Taxonomy" id="74649"/>
    <lineage>
        <taxon>Eukaryota</taxon>
        <taxon>Viridiplantae</taxon>
        <taxon>Streptophyta</taxon>
        <taxon>Embryophyta</taxon>
        <taxon>Tracheophyta</taxon>
        <taxon>Spermatophyta</taxon>
        <taxon>Magnoliopsida</taxon>
        <taxon>eudicotyledons</taxon>
        <taxon>Gunneridae</taxon>
        <taxon>Pentapetalae</taxon>
        <taxon>rosids</taxon>
        <taxon>fabids</taxon>
        <taxon>Rosales</taxon>
        <taxon>Rosaceae</taxon>
        <taxon>Rosoideae</taxon>
        <taxon>Rosoideae incertae sedis</taxon>
        <taxon>Rosa</taxon>
    </lineage>
</organism>
<keyword evidence="1" id="KW-1133">Transmembrane helix</keyword>
<dbReference type="Proteomes" id="UP000238479">
    <property type="component" value="Chromosome 4"/>
</dbReference>
<evidence type="ECO:0000313" key="3">
    <source>
        <dbReference type="Proteomes" id="UP000238479"/>
    </source>
</evidence>
<keyword evidence="1" id="KW-0472">Membrane</keyword>
<name>A0A2P6QSN7_ROSCH</name>
<proteinExistence type="predicted"/>
<keyword evidence="3" id="KW-1185">Reference proteome</keyword>
<gene>
    <name evidence="2" type="ORF">RchiOBHm_Chr4g0399861</name>
</gene>
<evidence type="ECO:0000313" key="2">
    <source>
        <dbReference type="EMBL" id="PRQ37196.1"/>
    </source>
</evidence>
<dbReference type="Gramene" id="PRQ37196">
    <property type="protein sequence ID" value="PRQ37196"/>
    <property type="gene ID" value="RchiOBHm_Chr4g0399861"/>
</dbReference>
<keyword evidence="1" id="KW-0812">Transmembrane</keyword>
<accession>A0A2P6QSN7</accession>
<feature type="transmembrane region" description="Helical" evidence="1">
    <location>
        <begin position="37"/>
        <end position="59"/>
    </location>
</feature>
<sequence length="80" mass="9347">MVQETRSLRKLKRKASECGVRQHFPGRVSCPFLIRGFSVYVECSSIILCCLQLYFWLFISRCLVIHVFSELMIVDCENRG</sequence>